<organism evidence="1 2">
    <name type="scientific">Pseudomicrostroma glucosiphilum</name>
    <dbReference type="NCBI Taxonomy" id="1684307"/>
    <lineage>
        <taxon>Eukaryota</taxon>
        <taxon>Fungi</taxon>
        <taxon>Dikarya</taxon>
        <taxon>Basidiomycota</taxon>
        <taxon>Ustilaginomycotina</taxon>
        <taxon>Exobasidiomycetes</taxon>
        <taxon>Microstromatales</taxon>
        <taxon>Microstromatales incertae sedis</taxon>
        <taxon>Pseudomicrostroma</taxon>
    </lineage>
</organism>
<gene>
    <name evidence="1" type="ORF">BCV69DRAFT_299903</name>
</gene>
<evidence type="ECO:0000313" key="1">
    <source>
        <dbReference type="EMBL" id="PWN20164.1"/>
    </source>
</evidence>
<protein>
    <submittedName>
        <fullName evidence="1">Uncharacterized protein</fullName>
    </submittedName>
</protein>
<accession>A0A316U5P7</accession>
<dbReference type="Proteomes" id="UP000245942">
    <property type="component" value="Unassembled WGS sequence"/>
</dbReference>
<dbReference type="RefSeq" id="XP_025347324.1">
    <property type="nucleotide sequence ID" value="XM_025494384.1"/>
</dbReference>
<proteinExistence type="predicted"/>
<sequence>MTATTPTCAVKDSHGNFVFCPYDSDCGVSTKRQPVCRGADGKYIKGLVGAPCYLVTDHNDPAGSGTKKCDIHCSSTDGKGGSSCM</sequence>
<dbReference type="AlphaFoldDB" id="A0A316U5P7"/>
<keyword evidence="2" id="KW-1185">Reference proteome</keyword>
<name>A0A316U5P7_9BASI</name>
<reference evidence="1 2" key="1">
    <citation type="journal article" date="2018" name="Mol. Biol. Evol.">
        <title>Broad Genomic Sampling Reveals a Smut Pathogenic Ancestry of the Fungal Clade Ustilaginomycotina.</title>
        <authorList>
            <person name="Kijpornyongpan T."/>
            <person name="Mondo S.J."/>
            <person name="Barry K."/>
            <person name="Sandor L."/>
            <person name="Lee J."/>
            <person name="Lipzen A."/>
            <person name="Pangilinan J."/>
            <person name="LaButti K."/>
            <person name="Hainaut M."/>
            <person name="Henrissat B."/>
            <person name="Grigoriev I.V."/>
            <person name="Spatafora J.W."/>
            <person name="Aime M.C."/>
        </authorList>
    </citation>
    <scope>NUCLEOTIDE SEQUENCE [LARGE SCALE GENOMIC DNA]</scope>
    <source>
        <strain evidence="1 2">MCA 4718</strain>
    </source>
</reference>
<evidence type="ECO:0000313" key="2">
    <source>
        <dbReference type="Proteomes" id="UP000245942"/>
    </source>
</evidence>
<dbReference type="GeneID" id="37016118"/>
<dbReference type="EMBL" id="KZ819329">
    <property type="protein sequence ID" value="PWN20164.1"/>
    <property type="molecule type" value="Genomic_DNA"/>
</dbReference>